<gene>
    <name evidence="1" type="ORF">ElyMa_001484800</name>
</gene>
<accession>A0AAV4J4L7</accession>
<sequence length="112" mass="12864">MGKDMVFPSTNLPSPRISRISMMKNKIIKKVPYLCLSRRPEQFVWFTSGQRVRCYQAHSTMVPDVRGSSPGFAGRLLVLREGYSTHSGRTKVLNEFPAIDRERSCQFARVNR</sequence>
<dbReference type="AlphaFoldDB" id="A0AAV4J4L7"/>
<name>A0AAV4J4L7_9GAST</name>
<reference evidence="1 2" key="1">
    <citation type="journal article" date="2021" name="Elife">
        <title>Chloroplast acquisition without the gene transfer in kleptoplastic sea slugs, Plakobranchus ocellatus.</title>
        <authorList>
            <person name="Maeda T."/>
            <person name="Takahashi S."/>
            <person name="Yoshida T."/>
            <person name="Shimamura S."/>
            <person name="Takaki Y."/>
            <person name="Nagai Y."/>
            <person name="Toyoda A."/>
            <person name="Suzuki Y."/>
            <person name="Arimoto A."/>
            <person name="Ishii H."/>
            <person name="Satoh N."/>
            <person name="Nishiyama T."/>
            <person name="Hasebe M."/>
            <person name="Maruyama T."/>
            <person name="Minagawa J."/>
            <person name="Obokata J."/>
            <person name="Shigenobu S."/>
        </authorList>
    </citation>
    <scope>NUCLEOTIDE SEQUENCE [LARGE SCALE GENOMIC DNA]</scope>
</reference>
<dbReference type="EMBL" id="BMAT01002934">
    <property type="protein sequence ID" value="GFS16929.1"/>
    <property type="molecule type" value="Genomic_DNA"/>
</dbReference>
<comment type="caution">
    <text evidence="1">The sequence shown here is derived from an EMBL/GenBank/DDBJ whole genome shotgun (WGS) entry which is preliminary data.</text>
</comment>
<organism evidence="1 2">
    <name type="scientific">Elysia marginata</name>
    <dbReference type="NCBI Taxonomy" id="1093978"/>
    <lineage>
        <taxon>Eukaryota</taxon>
        <taxon>Metazoa</taxon>
        <taxon>Spiralia</taxon>
        <taxon>Lophotrochozoa</taxon>
        <taxon>Mollusca</taxon>
        <taxon>Gastropoda</taxon>
        <taxon>Heterobranchia</taxon>
        <taxon>Euthyneura</taxon>
        <taxon>Panpulmonata</taxon>
        <taxon>Sacoglossa</taxon>
        <taxon>Placobranchoidea</taxon>
        <taxon>Plakobranchidae</taxon>
        <taxon>Elysia</taxon>
    </lineage>
</organism>
<protein>
    <submittedName>
        <fullName evidence="1">Uncharacterized protein</fullName>
    </submittedName>
</protein>
<evidence type="ECO:0000313" key="2">
    <source>
        <dbReference type="Proteomes" id="UP000762676"/>
    </source>
</evidence>
<proteinExistence type="predicted"/>
<keyword evidence="2" id="KW-1185">Reference proteome</keyword>
<evidence type="ECO:0000313" key="1">
    <source>
        <dbReference type="EMBL" id="GFS16929.1"/>
    </source>
</evidence>
<dbReference type="Proteomes" id="UP000762676">
    <property type="component" value="Unassembled WGS sequence"/>
</dbReference>